<keyword evidence="2" id="KW-1185">Reference proteome</keyword>
<protein>
    <submittedName>
        <fullName evidence="1">DD34D transposase</fullName>
    </submittedName>
</protein>
<evidence type="ECO:0000313" key="2">
    <source>
        <dbReference type="Proteomes" id="UP000595437"/>
    </source>
</evidence>
<proteinExistence type="predicted"/>
<gene>
    <name evidence="1" type="ORF">FKW44_005200</name>
</gene>
<sequence length="71" mass="8204">MWHLVTLPRRWENSHQTILIHLQKAGYKQKTDGWVTHDLMQNKNLIDCLPYAAAEEQNTSPSLVKPLKGLP</sequence>
<organism evidence="1 2">
    <name type="scientific">Caligus rogercresseyi</name>
    <name type="common">Sea louse</name>
    <dbReference type="NCBI Taxonomy" id="217165"/>
    <lineage>
        <taxon>Eukaryota</taxon>
        <taxon>Metazoa</taxon>
        <taxon>Ecdysozoa</taxon>
        <taxon>Arthropoda</taxon>
        <taxon>Crustacea</taxon>
        <taxon>Multicrustacea</taxon>
        <taxon>Hexanauplia</taxon>
        <taxon>Copepoda</taxon>
        <taxon>Siphonostomatoida</taxon>
        <taxon>Caligidae</taxon>
        <taxon>Caligus</taxon>
    </lineage>
</organism>
<dbReference type="Proteomes" id="UP000595437">
    <property type="component" value="Chromosome 3"/>
</dbReference>
<reference evidence="2" key="1">
    <citation type="submission" date="2021-01" db="EMBL/GenBank/DDBJ databases">
        <title>Caligus Genome Assembly.</title>
        <authorList>
            <person name="Gallardo-Escarate C."/>
        </authorList>
    </citation>
    <scope>NUCLEOTIDE SEQUENCE [LARGE SCALE GENOMIC DNA]</scope>
</reference>
<dbReference type="EMBL" id="CP045892">
    <property type="protein sequence ID" value="QQP52909.1"/>
    <property type="molecule type" value="Genomic_DNA"/>
</dbReference>
<name>A0A7T8QRU1_CALRO</name>
<accession>A0A7T8QRU1</accession>
<dbReference type="AlphaFoldDB" id="A0A7T8QRU1"/>
<evidence type="ECO:0000313" key="1">
    <source>
        <dbReference type="EMBL" id="QQP52909.1"/>
    </source>
</evidence>